<keyword evidence="7 13" id="KW-1003">Cell membrane</keyword>
<feature type="transmembrane region" description="Helical" evidence="13">
    <location>
        <begin position="30"/>
        <end position="53"/>
    </location>
</feature>
<dbReference type="InterPro" id="IPR051784">
    <property type="entry name" value="Nod_factor_ABC_transporter"/>
</dbReference>
<keyword evidence="11 13" id="KW-0472">Membrane</keyword>
<comment type="similarity">
    <text evidence="2">Belongs to the ABC-2 integral membrane protein family. Lipooligosaccharide exporter (TC 3.A.1.102) subfamily.</text>
</comment>
<evidence type="ECO:0000256" key="2">
    <source>
        <dbReference type="ARBA" id="ARBA00008394"/>
    </source>
</evidence>
<feature type="transmembrane region" description="Helical" evidence="13">
    <location>
        <begin position="150"/>
        <end position="172"/>
    </location>
</feature>
<evidence type="ECO:0000313" key="15">
    <source>
        <dbReference type="EMBL" id="MER8935185.1"/>
    </source>
</evidence>
<keyword evidence="6 13" id="KW-0536">Nodulation</keyword>
<dbReference type="Pfam" id="PF01061">
    <property type="entry name" value="ABC2_membrane"/>
    <property type="match status" value="1"/>
</dbReference>
<evidence type="ECO:0000256" key="12">
    <source>
        <dbReference type="ARBA" id="ARBA00025119"/>
    </source>
</evidence>
<evidence type="ECO:0000256" key="7">
    <source>
        <dbReference type="ARBA" id="ARBA00022475"/>
    </source>
</evidence>
<evidence type="ECO:0000256" key="5">
    <source>
        <dbReference type="ARBA" id="ARBA00022448"/>
    </source>
</evidence>
<keyword evidence="16" id="KW-1185">Reference proteome</keyword>
<comment type="function">
    <text evidence="12 13">Part of the ABC transporter complex NodIJ involved in the export of the nodulation factors (Nod factors), the bacterial signal molecules that induce symbiosis and subsequent nodulation induction. Nod factors are LCO (lipo-chitin oligosaccharide), a modified beta-1,4-linked N-acetylglucosamine oligosaccharide. This subunit encodes the transporter.</text>
</comment>
<dbReference type="PRINTS" id="PR00164">
    <property type="entry name" value="ABC2TRNSPORT"/>
</dbReference>
<dbReference type="PIRSF" id="PIRSF006648">
    <property type="entry name" value="DrrB"/>
    <property type="match status" value="1"/>
</dbReference>
<feature type="transmembrane region" description="Helical" evidence="13">
    <location>
        <begin position="234"/>
        <end position="256"/>
    </location>
</feature>
<gene>
    <name evidence="15" type="ORF">NKI33_19680</name>
</gene>
<dbReference type="PANTHER" id="PTHR43229">
    <property type="entry name" value="NODULATION PROTEIN J"/>
    <property type="match status" value="1"/>
</dbReference>
<evidence type="ECO:0000256" key="11">
    <source>
        <dbReference type="ARBA" id="ARBA00023136"/>
    </source>
</evidence>
<dbReference type="RefSeq" id="WP_023736275.1">
    <property type="nucleotide sequence ID" value="NZ_CP100477.1"/>
</dbReference>
<dbReference type="EMBL" id="JAMYPJ010000029">
    <property type="protein sequence ID" value="MER8935185.1"/>
    <property type="molecule type" value="Genomic_DNA"/>
</dbReference>
<dbReference type="NCBIfam" id="TIGR01291">
    <property type="entry name" value="nodJ"/>
    <property type="match status" value="1"/>
</dbReference>
<dbReference type="InterPro" id="IPR005981">
    <property type="entry name" value="ABC_transptNodJ"/>
</dbReference>
<dbReference type="Proteomes" id="UP001464387">
    <property type="component" value="Unassembled WGS sequence"/>
</dbReference>
<evidence type="ECO:0000256" key="1">
    <source>
        <dbReference type="ARBA" id="ARBA00004429"/>
    </source>
</evidence>
<evidence type="ECO:0000313" key="16">
    <source>
        <dbReference type="Proteomes" id="UP001464387"/>
    </source>
</evidence>
<evidence type="ECO:0000256" key="3">
    <source>
        <dbReference type="ARBA" id="ARBA00011350"/>
    </source>
</evidence>
<accession>A0ABV1YJ72</accession>
<feature type="domain" description="ABC transmembrane type-2" evidence="14">
    <location>
        <begin position="33"/>
        <end position="259"/>
    </location>
</feature>
<keyword evidence="9 13" id="KW-0812">Transmembrane</keyword>
<name>A0ABV1YJ72_9HYPH</name>
<comment type="caution">
    <text evidence="15">The sequence shown here is derived from an EMBL/GenBank/DDBJ whole genome shotgun (WGS) entry which is preliminary data.</text>
</comment>
<comment type="subunit">
    <text evidence="3 13">The complex is composed of two ATP-binding proteins (NodI) and two transmembrane proteins (NodJ).</text>
</comment>
<evidence type="ECO:0000256" key="8">
    <source>
        <dbReference type="ARBA" id="ARBA00022519"/>
    </source>
</evidence>
<comment type="caution">
    <text evidence="13">Lacks conserved residue(s) required for the propagation of feature annotation.</text>
</comment>
<evidence type="ECO:0000256" key="4">
    <source>
        <dbReference type="ARBA" id="ARBA00014639"/>
    </source>
</evidence>
<comment type="subcellular location">
    <subcellularLocation>
        <location evidence="1 13">Cell inner membrane</location>
        <topology evidence="1 13">Multi-pass membrane protein</topology>
    </subcellularLocation>
</comment>
<evidence type="ECO:0000256" key="9">
    <source>
        <dbReference type="ARBA" id="ARBA00022692"/>
    </source>
</evidence>
<feature type="transmembrane region" description="Helical" evidence="13">
    <location>
        <begin position="65"/>
        <end position="88"/>
    </location>
</feature>
<dbReference type="InterPro" id="IPR013525">
    <property type="entry name" value="ABC2_TM"/>
</dbReference>
<dbReference type="PROSITE" id="PS51012">
    <property type="entry name" value="ABC_TM2"/>
    <property type="match status" value="1"/>
</dbReference>
<keyword evidence="10 13" id="KW-1133">Transmembrane helix</keyword>
<dbReference type="InterPro" id="IPR000412">
    <property type="entry name" value="ABC_2_transport"/>
</dbReference>
<proteinExistence type="inferred from homology"/>
<protein>
    <recommendedName>
        <fullName evidence="4 13">Nodulation protein J</fullName>
    </recommendedName>
</protein>
<evidence type="ECO:0000256" key="6">
    <source>
        <dbReference type="ARBA" id="ARBA00022458"/>
    </source>
</evidence>
<evidence type="ECO:0000259" key="14">
    <source>
        <dbReference type="PROSITE" id="PS51012"/>
    </source>
</evidence>
<keyword evidence="5 13" id="KW-0813">Transport</keyword>
<feature type="transmembrane region" description="Helical" evidence="13">
    <location>
        <begin position="179"/>
        <end position="199"/>
    </location>
</feature>
<reference evidence="15 16" key="1">
    <citation type="journal article" date="2024" name="Proc. Natl. Acad. Sci. U.S.A.">
        <title>The evolutionary genomics of adaptation to stress in wild rhizobium bacteria.</title>
        <authorList>
            <person name="Kehlet-Delgado H."/>
            <person name="Montoya A.P."/>
            <person name="Jensen K.T."/>
            <person name="Wendlandt C.E."/>
            <person name="Dexheimer C."/>
            <person name="Roberts M."/>
            <person name="Torres Martinez L."/>
            <person name="Friesen M.L."/>
            <person name="Griffitts J.S."/>
            <person name="Porter S.S."/>
        </authorList>
    </citation>
    <scope>NUCLEOTIDE SEQUENCE [LARGE SCALE GENOMIC DNA]</scope>
    <source>
        <strain evidence="15 16">M0729</strain>
    </source>
</reference>
<dbReference type="PANTHER" id="PTHR43229:SF2">
    <property type="entry name" value="NODULATION PROTEIN J"/>
    <property type="match status" value="1"/>
</dbReference>
<organism evidence="15 16">
    <name type="scientific">Mesorhizobium opportunistum</name>
    <dbReference type="NCBI Taxonomy" id="593909"/>
    <lineage>
        <taxon>Bacteria</taxon>
        <taxon>Pseudomonadati</taxon>
        <taxon>Pseudomonadota</taxon>
        <taxon>Alphaproteobacteria</taxon>
        <taxon>Hyphomicrobiales</taxon>
        <taxon>Phyllobacteriaceae</taxon>
        <taxon>Mesorhizobium</taxon>
    </lineage>
</organism>
<keyword evidence="8" id="KW-0997">Cell inner membrane</keyword>
<dbReference type="InterPro" id="IPR047817">
    <property type="entry name" value="ABC2_TM_bact-type"/>
</dbReference>
<sequence>MGERYAAGMPANAWNWVAVWRRNYLGWKKIGLASVLGNLADPMIYLFGLGFGIGTMIGPVEGTSYIAFLAAGMVATSAMASATAETVYGSFGRMGDQRTWEGMLCTQLTLGDILLGELAWAATKALMAGTAITIVATTLGYASWPSILCLLPVIALSGLAFASLAMVVTALAPSYEYFIFYNTLVITPMLFLCGAMFPVNQLPGAFQDVASLLPLAHAIDLIRPAMLGRPAGSMGLHIGALCIYTVLPFFLSVALFRRRLMR</sequence>
<evidence type="ECO:0000256" key="10">
    <source>
        <dbReference type="ARBA" id="ARBA00022989"/>
    </source>
</evidence>
<evidence type="ECO:0000256" key="13">
    <source>
        <dbReference type="RuleBase" id="RU361157"/>
    </source>
</evidence>